<feature type="transmembrane region" description="Helical" evidence="6">
    <location>
        <begin position="20"/>
        <end position="40"/>
    </location>
</feature>
<accession>A0A059T5J2</accession>
<evidence type="ECO:0000256" key="1">
    <source>
        <dbReference type="ARBA" id="ARBA00004301"/>
    </source>
</evidence>
<dbReference type="GO" id="GO:0033644">
    <property type="term" value="C:host cell membrane"/>
    <property type="evidence" value="ECO:0007669"/>
    <property type="project" value="UniProtKB-SubCell"/>
</dbReference>
<keyword evidence="4 6" id="KW-0472">Membrane</keyword>
<evidence type="ECO:0000256" key="2">
    <source>
        <dbReference type="ARBA" id="ARBA00022692"/>
    </source>
</evidence>
<dbReference type="InterPro" id="IPR006480">
    <property type="entry name" value="Phage_holin_4_1"/>
</dbReference>
<organism evidence="7">
    <name type="scientific">Listeria phage LP-083-1</name>
    <dbReference type="NCBI Taxonomy" id="1458854"/>
    <lineage>
        <taxon>Viruses</taxon>
        <taxon>Duplodnaviria</taxon>
        <taxon>Heunggongvirae</taxon>
        <taxon>Uroviricota</taxon>
        <taxon>Caudoviricetes</taxon>
    </lineage>
</organism>
<feature type="transmembrane region" description="Helical" evidence="6">
    <location>
        <begin position="52"/>
        <end position="70"/>
    </location>
</feature>
<dbReference type="Pfam" id="PF05105">
    <property type="entry name" value="Phage_holin_4_1"/>
    <property type="match status" value="1"/>
</dbReference>
<comment type="subcellular location">
    <subcellularLocation>
        <location evidence="1">Host membrane</location>
        <topology evidence="1">Multi-pass membrane protein</topology>
    </subcellularLocation>
</comment>
<evidence type="ECO:0000313" key="7">
    <source>
        <dbReference type="EMBL" id="AHL18983.1"/>
    </source>
</evidence>
<sequence>MELNKLLIDGANALVHNQFFYLLVGVITFDYITGVLKAIIWKVADSSTGFKGLTKHTLVIALFALGYLFADTYNFANVVTVILFWYVLNYGLSILENFGVMGILVPPFLVTRIKAEIKKYESQVGEQGLESRAHKLSDKVTSEIDPSAE</sequence>
<reference evidence="7" key="1">
    <citation type="journal article" date="2014" name="Appl. Environ. Microbiol.">
        <title>Comparative genomic and morphological analysis of Listeria phages isolated from farm environments.</title>
        <authorList>
            <person name="Denes T."/>
            <person name="Vongkamjan K."/>
            <person name="Ackermann H.W."/>
            <person name="Moreno Switt A.I."/>
            <person name="Wiedmann M."/>
            <person name="den Bakker H.C."/>
        </authorList>
    </citation>
    <scope>NUCLEOTIDE SEQUENCE</scope>
</reference>
<keyword evidence="2 6" id="KW-0812">Transmembrane</keyword>
<gene>
    <name evidence="7" type="ORF">LP083-1_018</name>
</gene>
<evidence type="ECO:0000256" key="4">
    <source>
        <dbReference type="ARBA" id="ARBA00023136"/>
    </source>
</evidence>
<evidence type="ECO:0000256" key="3">
    <source>
        <dbReference type="ARBA" id="ARBA00022989"/>
    </source>
</evidence>
<feature type="transmembrane region" description="Helical" evidence="6">
    <location>
        <begin position="82"/>
        <end position="110"/>
    </location>
</feature>
<dbReference type="EMBL" id="KJ094027">
    <property type="protein sequence ID" value="AHL18983.1"/>
    <property type="molecule type" value="Genomic_DNA"/>
</dbReference>
<name>A0A059T5J2_9CAUD</name>
<evidence type="ECO:0000256" key="5">
    <source>
        <dbReference type="SAM" id="MobiDB-lite"/>
    </source>
</evidence>
<evidence type="ECO:0000256" key="6">
    <source>
        <dbReference type="SAM" id="Phobius"/>
    </source>
</evidence>
<protein>
    <submittedName>
        <fullName evidence="7">Holin</fullName>
    </submittedName>
</protein>
<keyword evidence="3 6" id="KW-1133">Transmembrane helix</keyword>
<proteinExistence type="predicted"/>
<feature type="region of interest" description="Disordered" evidence="5">
    <location>
        <begin position="124"/>
        <end position="149"/>
    </location>
</feature>
<dbReference type="NCBIfam" id="TIGR01593">
    <property type="entry name" value="holin_tox_secr"/>
    <property type="match status" value="1"/>
</dbReference>
<feature type="compositionally biased region" description="Basic and acidic residues" evidence="5">
    <location>
        <begin position="129"/>
        <end position="142"/>
    </location>
</feature>